<dbReference type="Gene3D" id="3.20.20.150">
    <property type="entry name" value="Divalent-metal-dependent TIM barrel enzymes"/>
    <property type="match status" value="1"/>
</dbReference>
<dbReference type="Pfam" id="PF01261">
    <property type="entry name" value="AP_endonuc_2"/>
    <property type="match status" value="1"/>
</dbReference>
<dbReference type="PANTHER" id="PTHR12110:SF53">
    <property type="entry name" value="BLR5974 PROTEIN"/>
    <property type="match status" value="1"/>
</dbReference>
<organism evidence="2 3">
    <name type="scientific">Vreelandella arcis</name>
    <dbReference type="NCBI Taxonomy" id="416873"/>
    <lineage>
        <taxon>Bacteria</taxon>
        <taxon>Pseudomonadati</taxon>
        <taxon>Pseudomonadota</taxon>
        <taxon>Gammaproteobacteria</taxon>
        <taxon>Oceanospirillales</taxon>
        <taxon>Halomonadaceae</taxon>
        <taxon>Vreelandella</taxon>
    </lineage>
</organism>
<protein>
    <submittedName>
        <fullName evidence="2">Sugar phosphate isomerase/epimerase</fullName>
    </submittedName>
</protein>
<evidence type="ECO:0000313" key="3">
    <source>
        <dbReference type="Proteomes" id="UP000199677"/>
    </source>
</evidence>
<keyword evidence="3" id="KW-1185">Reference proteome</keyword>
<dbReference type="PANTHER" id="PTHR12110">
    <property type="entry name" value="HYDROXYPYRUVATE ISOMERASE"/>
    <property type="match status" value="1"/>
</dbReference>
<sequence length="270" mass="28742">MPSLTSNTQMVPFPPLLPGASEPPAVLIATSAYGHEAIATHGHSEVLSWLAAAGADGVEIRRELLPAGFADFTDLGRACADMGLAVVYSAPERLWEADRFAANLDEQLGEAVALGAVALKVPMGHYTGGAQVDWAALRERLAAGPPLLVENDQTHESGTLEPLATCLEDAAAADCPLGMTFDIGNWHWTGTDPLDAARRLGPFVRYLHCKGVVRDDGRLEAGVPGDGELSDWRTLLTHLPAQLPRTAEYPLQGQDLTALTAAQVARLRRL</sequence>
<keyword evidence="2" id="KW-0413">Isomerase</keyword>
<dbReference type="SUPFAM" id="SSF51658">
    <property type="entry name" value="Xylose isomerase-like"/>
    <property type="match status" value="1"/>
</dbReference>
<accession>A0A1H0ELL6</accession>
<dbReference type="InterPro" id="IPR050312">
    <property type="entry name" value="IolE/XylAMocC-like"/>
</dbReference>
<dbReference type="RefSeq" id="WP_244511294.1">
    <property type="nucleotide sequence ID" value="NZ_FNII01000008.1"/>
</dbReference>
<proteinExistence type="predicted"/>
<gene>
    <name evidence="2" type="ORF">SAMN04487951_108204</name>
</gene>
<evidence type="ECO:0000313" key="2">
    <source>
        <dbReference type="EMBL" id="SDN83308.1"/>
    </source>
</evidence>
<name>A0A1H0ELL6_9GAMM</name>
<dbReference type="InterPro" id="IPR013022">
    <property type="entry name" value="Xyl_isomerase-like_TIM-brl"/>
</dbReference>
<dbReference type="STRING" id="416873.SAMN04487951_108204"/>
<dbReference type="EMBL" id="FNII01000008">
    <property type="protein sequence ID" value="SDN83308.1"/>
    <property type="molecule type" value="Genomic_DNA"/>
</dbReference>
<dbReference type="InterPro" id="IPR036237">
    <property type="entry name" value="Xyl_isomerase-like_sf"/>
</dbReference>
<dbReference type="GO" id="GO:0016853">
    <property type="term" value="F:isomerase activity"/>
    <property type="evidence" value="ECO:0007669"/>
    <property type="project" value="UniProtKB-KW"/>
</dbReference>
<evidence type="ECO:0000259" key="1">
    <source>
        <dbReference type="Pfam" id="PF01261"/>
    </source>
</evidence>
<feature type="domain" description="Xylose isomerase-like TIM barrel" evidence="1">
    <location>
        <begin position="48"/>
        <end position="239"/>
    </location>
</feature>
<dbReference type="AlphaFoldDB" id="A0A1H0ELL6"/>
<dbReference type="Proteomes" id="UP000199677">
    <property type="component" value="Unassembled WGS sequence"/>
</dbReference>
<reference evidence="3" key="1">
    <citation type="submission" date="2016-10" db="EMBL/GenBank/DDBJ databases">
        <authorList>
            <person name="Varghese N."/>
            <person name="Submissions S."/>
        </authorList>
    </citation>
    <scope>NUCLEOTIDE SEQUENCE [LARGE SCALE GENOMIC DNA]</scope>
    <source>
        <strain evidence="3">CGMCC 1.6494</strain>
    </source>
</reference>